<proteinExistence type="predicted"/>
<dbReference type="PROSITE" id="PS51350">
    <property type="entry name" value="PTS_HPR_DOM"/>
    <property type="match status" value="1"/>
</dbReference>
<dbReference type="Proteomes" id="UP000823921">
    <property type="component" value="Unassembled WGS sequence"/>
</dbReference>
<feature type="domain" description="HPr" evidence="1">
    <location>
        <begin position="1"/>
        <end position="77"/>
    </location>
</feature>
<dbReference type="SUPFAM" id="SSF55594">
    <property type="entry name" value="HPr-like"/>
    <property type="match status" value="1"/>
</dbReference>
<gene>
    <name evidence="2" type="ORF">H9712_03705</name>
</gene>
<dbReference type="InterPro" id="IPR000032">
    <property type="entry name" value="HPr-like"/>
</dbReference>
<comment type="caution">
    <text evidence="2">The sequence shown here is derived from an EMBL/GenBank/DDBJ whole genome shotgun (WGS) entry which is preliminary data.</text>
</comment>
<reference evidence="2" key="1">
    <citation type="journal article" date="2021" name="PeerJ">
        <title>Extensive microbial diversity within the chicken gut microbiome revealed by metagenomics and culture.</title>
        <authorList>
            <person name="Gilroy R."/>
            <person name="Ravi A."/>
            <person name="Getino M."/>
            <person name="Pursley I."/>
            <person name="Horton D.L."/>
            <person name="Alikhan N.F."/>
            <person name="Baker D."/>
            <person name="Gharbi K."/>
            <person name="Hall N."/>
            <person name="Watson M."/>
            <person name="Adriaenssens E.M."/>
            <person name="Foster-Nyarko E."/>
            <person name="Jarju S."/>
            <person name="Secka A."/>
            <person name="Antonio M."/>
            <person name="Oren A."/>
            <person name="Chaudhuri R.R."/>
            <person name="La Ragione R."/>
            <person name="Hildebrand F."/>
            <person name="Pallen M.J."/>
        </authorList>
    </citation>
    <scope>NUCLEOTIDE SEQUENCE</scope>
    <source>
        <strain evidence="2">CHK192-8294</strain>
    </source>
</reference>
<name>A0A9D2MKF8_9FIRM</name>
<sequence length="77" mass="8341">MSEFQVSLASIQEVRQFVNAATRSPCEVDVLSGRYVVDGKSIMGLFSLDLSHPVTVRLHGSDGDQAAFRQAVAAFVK</sequence>
<organism evidence="2 3">
    <name type="scientific">Candidatus Flavonifractor intestinigallinarum</name>
    <dbReference type="NCBI Taxonomy" id="2838586"/>
    <lineage>
        <taxon>Bacteria</taxon>
        <taxon>Bacillati</taxon>
        <taxon>Bacillota</taxon>
        <taxon>Clostridia</taxon>
        <taxon>Eubacteriales</taxon>
        <taxon>Oscillospiraceae</taxon>
        <taxon>Flavonifractor</taxon>
    </lineage>
</organism>
<evidence type="ECO:0000313" key="3">
    <source>
        <dbReference type="Proteomes" id="UP000823921"/>
    </source>
</evidence>
<evidence type="ECO:0000313" key="2">
    <source>
        <dbReference type="EMBL" id="HJB80070.1"/>
    </source>
</evidence>
<evidence type="ECO:0000259" key="1">
    <source>
        <dbReference type="PROSITE" id="PS51350"/>
    </source>
</evidence>
<dbReference type="Pfam" id="PF00381">
    <property type="entry name" value="PTS-HPr"/>
    <property type="match status" value="1"/>
</dbReference>
<dbReference type="InterPro" id="IPR035895">
    <property type="entry name" value="HPr-like_sf"/>
</dbReference>
<dbReference type="Gene3D" id="3.30.1340.10">
    <property type="entry name" value="HPr-like"/>
    <property type="match status" value="1"/>
</dbReference>
<protein>
    <submittedName>
        <fullName evidence="2">HPr family phosphocarrier protein</fullName>
    </submittedName>
</protein>
<dbReference type="AlphaFoldDB" id="A0A9D2MKF8"/>
<accession>A0A9D2MKF8</accession>
<dbReference type="EMBL" id="DWXO01000037">
    <property type="protein sequence ID" value="HJB80070.1"/>
    <property type="molecule type" value="Genomic_DNA"/>
</dbReference>
<reference evidence="2" key="2">
    <citation type="submission" date="2021-04" db="EMBL/GenBank/DDBJ databases">
        <authorList>
            <person name="Gilroy R."/>
        </authorList>
    </citation>
    <scope>NUCLEOTIDE SEQUENCE</scope>
    <source>
        <strain evidence="2">CHK192-8294</strain>
    </source>
</reference>